<dbReference type="Gene3D" id="1.20.1070.10">
    <property type="entry name" value="Rhodopsin 7-helix transmembrane proteins"/>
    <property type="match status" value="1"/>
</dbReference>
<dbReference type="Pfam" id="PF10328">
    <property type="entry name" value="7TM_GPCR_Srx"/>
    <property type="match status" value="1"/>
</dbReference>
<dbReference type="SUPFAM" id="SSF81321">
    <property type="entry name" value="Family A G protein-coupled receptor-like"/>
    <property type="match status" value="1"/>
</dbReference>
<sequence length="126" mass="14401">MDENSTRIIKANLITFSKRESLTDLLGQLFGTMIVIMWFVSIYCHLAIALNRLIAIIFPLQVSSLLTQRKTAFVVLICWMLGFSRIAPRVDRKIYHSPRYNWVVNESVKSVKSFPPSQASTAPKQL</sequence>
<organism evidence="7 8">
    <name type="scientific">Parelaphostrongylus tenuis</name>
    <name type="common">Meningeal worm</name>
    <dbReference type="NCBI Taxonomy" id="148309"/>
    <lineage>
        <taxon>Eukaryota</taxon>
        <taxon>Metazoa</taxon>
        <taxon>Ecdysozoa</taxon>
        <taxon>Nematoda</taxon>
        <taxon>Chromadorea</taxon>
        <taxon>Rhabditida</taxon>
        <taxon>Rhabditina</taxon>
        <taxon>Rhabditomorpha</taxon>
        <taxon>Strongyloidea</taxon>
        <taxon>Metastrongylidae</taxon>
        <taxon>Parelaphostrongylus</taxon>
    </lineage>
</organism>
<dbReference type="InterPro" id="IPR017452">
    <property type="entry name" value="GPCR_Rhodpsn_7TM"/>
</dbReference>
<accession>A0AAD5QGG2</accession>
<reference evidence="7" key="1">
    <citation type="submission" date="2021-06" db="EMBL/GenBank/DDBJ databases">
        <title>Parelaphostrongylus tenuis whole genome reference sequence.</title>
        <authorList>
            <person name="Garwood T.J."/>
            <person name="Larsen P.A."/>
            <person name="Fountain-Jones N.M."/>
            <person name="Garbe J.R."/>
            <person name="Macchietto M.G."/>
            <person name="Kania S.A."/>
            <person name="Gerhold R.W."/>
            <person name="Richards J.E."/>
            <person name="Wolf T.M."/>
        </authorList>
    </citation>
    <scope>NUCLEOTIDE SEQUENCE</scope>
    <source>
        <strain evidence="7">MNPRO001-30</strain>
        <tissue evidence="7">Meninges</tissue>
    </source>
</reference>
<evidence type="ECO:0000313" key="8">
    <source>
        <dbReference type="Proteomes" id="UP001196413"/>
    </source>
</evidence>
<gene>
    <name evidence="7" type="ORF">KIN20_000860</name>
</gene>
<dbReference type="PANTHER" id="PTHR23017">
    <property type="entry name" value="SERPENTINE RECEPTOR, CLASS X"/>
    <property type="match status" value="1"/>
</dbReference>
<evidence type="ECO:0000313" key="7">
    <source>
        <dbReference type="EMBL" id="KAJ1346151.1"/>
    </source>
</evidence>
<feature type="transmembrane region" description="Helical" evidence="5">
    <location>
        <begin position="70"/>
        <end position="87"/>
    </location>
</feature>
<dbReference type="Proteomes" id="UP001196413">
    <property type="component" value="Unassembled WGS sequence"/>
</dbReference>
<feature type="transmembrane region" description="Helical" evidence="5">
    <location>
        <begin position="25"/>
        <end position="50"/>
    </location>
</feature>
<evidence type="ECO:0000259" key="6">
    <source>
        <dbReference type="PROSITE" id="PS50262"/>
    </source>
</evidence>
<keyword evidence="3 5" id="KW-1133">Transmembrane helix</keyword>
<name>A0AAD5QGG2_PARTN</name>
<keyword evidence="8" id="KW-1185">Reference proteome</keyword>
<dbReference type="PANTHER" id="PTHR23017:SF3">
    <property type="entry name" value="G-PROTEIN COUPLED RECEPTORS FAMILY 1 PROFILE DOMAIN-CONTAINING PROTEIN"/>
    <property type="match status" value="1"/>
</dbReference>
<evidence type="ECO:0000256" key="4">
    <source>
        <dbReference type="ARBA" id="ARBA00023136"/>
    </source>
</evidence>
<dbReference type="GO" id="GO:0016020">
    <property type="term" value="C:membrane"/>
    <property type="evidence" value="ECO:0007669"/>
    <property type="project" value="UniProtKB-SubCell"/>
</dbReference>
<comment type="subcellular location">
    <subcellularLocation>
        <location evidence="1">Membrane</location>
    </subcellularLocation>
</comment>
<dbReference type="AlphaFoldDB" id="A0AAD5QGG2"/>
<evidence type="ECO:0000256" key="5">
    <source>
        <dbReference type="SAM" id="Phobius"/>
    </source>
</evidence>
<proteinExistence type="predicted"/>
<feature type="domain" description="G-protein coupled receptors family 1 profile" evidence="6">
    <location>
        <begin position="1"/>
        <end position="83"/>
    </location>
</feature>
<dbReference type="InterPro" id="IPR019430">
    <property type="entry name" value="7TM_GPCR_serpentine_rcpt_Srx"/>
</dbReference>
<evidence type="ECO:0000256" key="3">
    <source>
        <dbReference type="ARBA" id="ARBA00022989"/>
    </source>
</evidence>
<protein>
    <recommendedName>
        <fullName evidence="6">G-protein coupled receptors family 1 profile domain-containing protein</fullName>
    </recommendedName>
</protein>
<comment type="caution">
    <text evidence="7">The sequence shown here is derived from an EMBL/GenBank/DDBJ whole genome shotgun (WGS) entry which is preliminary data.</text>
</comment>
<dbReference type="EMBL" id="JAHQIW010000119">
    <property type="protein sequence ID" value="KAJ1346151.1"/>
    <property type="molecule type" value="Genomic_DNA"/>
</dbReference>
<dbReference type="PROSITE" id="PS50262">
    <property type="entry name" value="G_PROTEIN_RECEP_F1_2"/>
    <property type="match status" value="1"/>
</dbReference>
<evidence type="ECO:0000256" key="1">
    <source>
        <dbReference type="ARBA" id="ARBA00004370"/>
    </source>
</evidence>
<keyword evidence="2 5" id="KW-0812">Transmembrane</keyword>
<evidence type="ECO:0000256" key="2">
    <source>
        <dbReference type="ARBA" id="ARBA00022692"/>
    </source>
</evidence>
<keyword evidence="4 5" id="KW-0472">Membrane</keyword>
<dbReference type="CDD" id="cd00637">
    <property type="entry name" value="7tm_classA_rhodopsin-like"/>
    <property type="match status" value="1"/>
</dbReference>